<comment type="caution">
    <text evidence="7">The sequence shown here is derived from an EMBL/GenBank/DDBJ whole genome shotgun (WGS) entry which is preliminary data.</text>
</comment>
<proteinExistence type="predicted"/>
<dbReference type="CDD" id="cd00057">
    <property type="entry name" value="FA58C"/>
    <property type="match status" value="12"/>
</dbReference>
<protein>
    <submittedName>
        <fullName evidence="7">Uncharacterized protein</fullName>
    </submittedName>
</protein>
<feature type="domain" description="F5/8 type C" evidence="6">
    <location>
        <begin position="1657"/>
        <end position="1815"/>
    </location>
</feature>
<feature type="disulfide bond" evidence="2">
    <location>
        <begin position="145"/>
        <end position="172"/>
    </location>
</feature>
<organism evidence="7 8">
    <name type="scientific">Pocillopora meandrina</name>
    <dbReference type="NCBI Taxonomy" id="46732"/>
    <lineage>
        <taxon>Eukaryota</taxon>
        <taxon>Metazoa</taxon>
        <taxon>Cnidaria</taxon>
        <taxon>Anthozoa</taxon>
        <taxon>Hexacorallia</taxon>
        <taxon>Scleractinia</taxon>
        <taxon>Astrocoeniina</taxon>
        <taxon>Pocilloporidae</taxon>
        <taxon>Pocillopora</taxon>
    </lineage>
</organism>
<feature type="domain" description="F5/8 type C" evidence="6">
    <location>
        <begin position="1502"/>
        <end position="1654"/>
    </location>
</feature>
<dbReference type="Pfam" id="PF00754">
    <property type="entry name" value="F5_F8_type_C"/>
    <property type="match status" value="13"/>
</dbReference>
<dbReference type="InterPro" id="IPR008979">
    <property type="entry name" value="Galactose-bd-like_sf"/>
</dbReference>
<evidence type="ECO:0000256" key="4">
    <source>
        <dbReference type="SAM" id="SignalP"/>
    </source>
</evidence>
<feature type="domain" description="F5/8 type C" evidence="6">
    <location>
        <begin position="724"/>
        <end position="876"/>
    </location>
</feature>
<feature type="signal peptide" evidence="4">
    <location>
        <begin position="1"/>
        <end position="19"/>
    </location>
</feature>
<feature type="chain" id="PRO_5043448819" evidence="4">
    <location>
        <begin position="20"/>
        <end position="2224"/>
    </location>
</feature>
<sequence>MPLWKAFGLITLLNSFVYSAIVTAPAIDVYIRSEGCSDRGKTPNTCGIAYIKVNGKDYSRHNRGHNVVVVDGATAKLFWSPFKTMARHMLHRRLALSRDWELRVLFREAFGLLLLLLVTRAQADQPGLYNGGNRNILGPERNYKCQNQTLHGDKGVIHSPNYPKKYPDGQYCMWRIVVNVSFQVALMFTRFSLQSENNTDAVYVYDVNNQTREVLGVFYGAQPPPRNGIYSSSNSLLVIFRSDKDGSFPGFQASYSAVKCSGALGMESGAISGAQISASSQMNNNSAPRQARLNSIEQGIKKGGWSSLKNDHNQWLQVDLGSHITVTGVATQGRNSTKWRQWITTFTLQFSFDGVIFQSYKEPGKMSAKVLHANQDSDTVVYNKLISPIKARYIRLLPVTWHNHISLRMELYGCRGCSSPLGMESQVISDAQITASSHSSSDYSAKFARLNFGGWVTYANDQRQWLQVDLGTYSTVTSVATQGGKLWYWSYFGTASYNLQYSDDGIVFHFYREPGETVPKVFNGNRDSQSVVSHKLRQAITARYIRFKPLARHGNRLGMRTEIYGCLECAIPLGMDSRSISDAQITASSQLDGNHSAVQGRLHFQAEGNKAGGWSALVNDANQWLQVDFGSYTRVTQVATQGMNGVDEWVTRYKLQYSDNGVTYKFYQKIGDTSVTVLKGNQDRNEVVYNTLRPPLKARYVRIIPTQWNKHISMRIELFGCLACITPAGMESGMIADGQISASSQLDDNHAPQRARLNTKIRGIKQGGWLPLTNDRNQWLQVDLGSYTRVTRVATQGRDGYDQWVISFELEYSINEITFKSYKEIGASNPKIFPGNSDSENAVYNILKPPITARYIRILPITWHKNIAMRIEIYGCTVCRTPLGMESGAIKDAQITASTQSDDNHAPSRARLNSKLPGVETGAWSSRVLDLKQWLQVDLGRYTSVTGIATQGRNVNWYNDWVIKYRLQYSTDGVNFHFYKEKGDNSVKLFDGNQDSDNIVYHKLARQITARYIRFNPVGWYYRISMRVEIYGCEGCFAPLGMEDGSITDVQVSSSSRLDDNHSPSQARLNFKEEGNKAGGWSAQTNDKNQWLQVDLSSYTRVTRVATQGLNANNEWVTKYKLQYSDDGKNFQYYKQQGDNEWTVLNGNKGSDTIVYNNLNPPITARFIRFIPTSWHNKISMRTEIFGCPACMTALGMESQTIEDAQISASSQLDGNHSAIQGRLHLTRNGQKQGGWTALTDDRNQWLQVDLNTFARVTVVATQGRNGFKEWVTKYSLQYSDDGVTFTFYKESDSSSEKVFDGNQDSETVVYNKLTPPIIARYIRLIPMTWNSHISMRMELYGCPGRCMSPYGMENRRISDSQIKSSTQLDENHSAKHSRLHSKANRENGGSWSALKNDVNQWLQVDLGTYVRVTGIATQGSNGRDEWVTKFSLQYGEDGDTFHFFENPGDFVAKVFKGSKDSDTAVYNTLAPAVITRYIRFKPVEWHNRISMRIEIYGCPGCINPLGMAFGSISDIQITASSQLDGNHSASQARLHFQADGYKVGGWSALTNDRNQWLQVHFGSHTKVTRLATQGIHGYDQWVTRYMLQYSDDGMTFHLYKEARSSSAKVFNGNQDKNSVVYNILSPPITTRYIRLKPVAWNNWISMRMEIYGCPGCVAPLGMDSGAITDAQISASSHRDDNHAARQGRLHYKRASGTSGGWLSSIKDLNQWFQVDLGQYTTVTGIATQGGRWMYYWRDWEGYVTAYKLQYSDDGVSFQFYKETPHESDKVFQGNTDRETVVFNDVRQPIRARYIRIRPVSWHEHISMRVEIYGCPGCVSPLGMESKFISNAQISASSQLNDDRAPTQARLHTQAAIGGKNGGWSALKNDLYQWFQVDLGSKAIVTRVATQGIDGLDEWVTKYRVQFSHSGIYFNFYKKAEHSSAQVFDGNEDSATVVVNKLTKVIRARFIRVLPIEWHKHISMRIEIYGCQDCIAPLGMESGNIADSKITSSSILGGKTPPSQARLNYKAEGGFGGGWSALTNDANQWLQVDLGADKRVTRVATQGRNGYDQWVTKYKVEYSEEGQSFQVYKPSNASVAKIFTGNTNSEAVVYNSVRPPITTRFIRLIPVEWHNHISMRIEIYGCPGCAAALGMENKGIPDANIRVSSQLDGNHSAKEARLNSKADWHKGGGWSALSNNFNQWLQVDIGGNLQMTGVATQGMNGKNQWVSRYRIQYSSDGVTF</sequence>
<dbReference type="EMBL" id="CALNXJ010000006">
    <property type="protein sequence ID" value="CAH3041630.1"/>
    <property type="molecule type" value="Genomic_DNA"/>
</dbReference>
<dbReference type="PROSITE" id="PS01285">
    <property type="entry name" value="FA58C_1"/>
    <property type="match status" value="9"/>
</dbReference>
<feature type="domain" description="F5/8 type C" evidence="6">
    <location>
        <begin position="2129"/>
        <end position="2224"/>
    </location>
</feature>
<dbReference type="SUPFAM" id="SSF49785">
    <property type="entry name" value="Galactose-binding domain-like"/>
    <property type="match status" value="13"/>
</dbReference>
<dbReference type="PROSITE" id="PS01286">
    <property type="entry name" value="FA58C_2"/>
    <property type="match status" value="12"/>
</dbReference>
<evidence type="ECO:0000256" key="1">
    <source>
        <dbReference type="ARBA" id="ARBA00023157"/>
    </source>
</evidence>
<feature type="domain" description="F5/8 type C" evidence="6">
    <location>
        <begin position="1191"/>
        <end position="1343"/>
    </location>
</feature>
<evidence type="ECO:0000313" key="7">
    <source>
        <dbReference type="EMBL" id="CAH3041630.1"/>
    </source>
</evidence>
<reference evidence="7 8" key="1">
    <citation type="submission" date="2022-05" db="EMBL/GenBank/DDBJ databases">
        <authorList>
            <consortium name="Genoscope - CEA"/>
            <person name="William W."/>
        </authorList>
    </citation>
    <scope>NUCLEOTIDE SEQUENCE [LARGE SCALE GENOMIC DNA]</scope>
</reference>
<dbReference type="Pfam" id="PF00431">
    <property type="entry name" value="CUB"/>
    <property type="match status" value="1"/>
</dbReference>
<dbReference type="SMART" id="SM00231">
    <property type="entry name" value="FA58C"/>
    <property type="match status" value="12"/>
</dbReference>
<feature type="domain" description="F5/8 type C" evidence="6">
    <location>
        <begin position="1347"/>
        <end position="1499"/>
    </location>
</feature>
<keyword evidence="8" id="KW-1185">Reference proteome</keyword>
<dbReference type="InterPro" id="IPR000859">
    <property type="entry name" value="CUB_dom"/>
</dbReference>
<dbReference type="SMART" id="SM00042">
    <property type="entry name" value="CUB"/>
    <property type="match status" value="1"/>
</dbReference>
<dbReference type="PANTHER" id="PTHR24543">
    <property type="entry name" value="MULTICOPPER OXIDASE-RELATED"/>
    <property type="match status" value="1"/>
</dbReference>
<dbReference type="FunFam" id="2.60.120.260:FF:000016">
    <property type="entry name" value="Contactin-associated protein-like 4 isoform 1"/>
    <property type="match status" value="7"/>
</dbReference>
<feature type="domain" description="F5/8 type C" evidence="6">
    <location>
        <begin position="569"/>
        <end position="721"/>
    </location>
</feature>
<dbReference type="Gene3D" id="2.60.120.260">
    <property type="entry name" value="Galactose-binding domain-like"/>
    <property type="match status" value="13"/>
</dbReference>
<dbReference type="PROSITE" id="PS01180">
    <property type="entry name" value="CUB"/>
    <property type="match status" value="1"/>
</dbReference>
<evidence type="ECO:0000313" key="8">
    <source>
        <dbReference type="Proteomes" id="UP001159428"/>
    </source>
</evidence>
<dbReference type="PROSITE" id="PS50022">
    <property type="entry name" value="FA58C_3"/>
    <property type="match status" value="13"/>
</dbReference>
<feature type="domain" description="F5/8 type C" evidence="6">
    <location>
        <begin position="417"/>
        <end position="566"/>
    </location>
</feature>
<feature type="domain" description="F5/8 type C" evidence="6">
    <location>
        <begin position="879"/>
        <end position="1033"/>
    </location>
</feature>
<evidence type="ECO:0000256" key="3">
    <source>
        <dbReference type="SAM" id="MobiDB-lite"/>
    </source>
</evidence>
<dbReference type="CDD" id="cd00041">
    <property type="entry name" value="CUB"/>
    <property type="match status" value="1"/>
</dbReference>
<dbReference type="InterPro" id="IPR035914">
    <property type="entry name" value="Sperma_CUB_dom_sf"/>
</dbReference>
<evidence type="ECO:0000259" key="5">
    <source>
        <dbReference type="PROSITE" id="PS01180"/>
    </source>
</evidence>
<keyword evidence="1 2" id="KW-1015">Disulfide bond</keyword>
<accession>A0AAU9VYY9</accession>
<name>A0AAU9VYY9_9CNID</name>
<feature type="region of interest" description="Disordered" evidence="3">
    <location>
        <begin position="1363"/>
        <end position="1387"/>
    </location>
</feature>
<gene>
    <name evidence="7" type="ORF">PMEA_00029296</name>
</gene>
<evidence type="ECO:0000259" key="6">
    <source>
        <dbReference type="PROSITE" id="PS50022"/>
    </source>
</evidence>
<feature type="domain" description="CUB" evidence="5">
    <location>
        <begin position="145"/>
        <end position="258"/>
    </location>
</feature>
<dbReference type="Gene3D" id="2.60.120.290">
    <property type="entry name" value="Spermadhesin, CUB domain"/>
    <property type="match status" value="1"/>
</dbReference>
<feature type="domain" description="F5/8 type C" evidence="6">
    <location>
        <begin position="1036"/>
        <end position="1188"/>
    </location>
</feature>
<feature type="domain" description="F5/8 type C" evidence="6">
    <location>
        <begin position="1974"/>
        <end position="2126"/>
    </location>
</feature>
<evidence type="ECO:0000256" key="2">
    <source>
        <dbReference type="PROSITE-ProRule" id="PRU00059"/>
    </source>
</evidence>
<keyword evidence="4" id="KW-0732">Signal</keyword>
<feature type="domain" description="F5/8 type C" evidence="6">
    <location>
        <begin position="260"/>
        <end position="414"/>
    </location>
</feature>
<dbReference type="Proteomes" id="UP001159428">
    <property type="component" value="Unassembled WGS sequence"/>
</dbReference>
<comment type="caution">
    <text evidence="2">Lacks conserved residue(s) required for the propagation of feature annotation.</text>
</comment>
<feature type="domain" description="F5/8 type C" evidence="6">
    <location>
        <begin position="1818"/>
        <end position="1971"/>
    </location>
</feature>
<dbReference type="InterPro" id="IPR000421">
    <property type="entry name" value="FA58C"/>
</dbReference>
<dbReference type="SUPFAM" id="SSF49854">
    <property type="entry name" value="Spermadhesin, CUB domain"/>
    <property type="match status" value="1"/>
</dbReference>
<dbReference type="FunFam" id="2.60.120.290:FF:000005">
    <property type="entry name" value="Procollagen C-endopeptidase enhancer 1"/>
    <property type="match status" value="1"/>
</dbReference>
<dbReference type="FunFam" id="2.60.120.260:FF:000002">
    <property type="entry name" value="Coagulation factor VIII"/>
    <property type="match status" value="5"/>
</dbReference>